<comment type="caution">
    <text evidence="4">The sequence shown here is derived from an EMBL/GenBank/DDBJ whole genome shotgun (WGS) entry which is preliminary data.</text>
</comment>
<evidence type="ECO:0000259" key="3">
    <source>
        <dbReference type="Pfam" id="PF24800"/>
    </source>
</evidence>
<dbReference type="PANTHER" id="PTHR42109:SF2">
    <property type="entry name" value="INTEGRAL MEMBRANE PROTEIN"/>
    <property type="match status" value="1"/>
</dbReference>
<reference evidence="4" key="1">
    <citation type="submission" date="2021-03" db="EMBL/GenBank/DDBJ databases">
        <title>Revisited historic fungal species revealed as producer of novel bioactive compounds through whole genome sequencing and comparative genomics.</title>
        <authorList>
            <person name="Vignolle G.A."/>
            <person name="Hochenegger N."/>
            <person name="Mach R.L."/>
            <person name="Mach-Aigner A.R."/>
            <person name="Javad Rahimi M."/>
            <person name="Salim K.A."/>
            <person name="Chan C.M."/>
            <person name="Lim L.B.L."/>
            <person name="Cai F."/>
            <person name="Druzhinina I.S."/>
            <person name="U'Ren J.M."/>
            <person name="Derntl C."/>
        </authorList>
    </citation>
    <scope>NUCLEOTIDE SEQUENCE</scope>
    <source>
        <strain evidence="4">TUCIM 5799</strain>
    </source>
</reference>
<protein>
    <recommendedName>
        <fullName evidence="3">DUF7702 domain-containing protein</fullName>
    </recommendedName>
</protein>
<dbReference type="Pfam" id="PF24800">
    <property type="entry name" value="DUF7702"/>
    <property type="match status" value="1"/>
</dbReference>
<feature type="transmembrane region" description="Helical" evidence="2">
    <location>
        <begin position="66"/>
        <end position="90"/>
    </location>
</feature>
<evidence type="ECO:0000256" key="2">
    <source>
        <dbReference type="SAM" id="Phobius"/>
    </source>
</evidence>
<feature type="domain" description="DUF7702" evidence="3">
    <location>
        <begin position="3"/>
        <end position="246"/>
    </location>
</feature>
<organism evidence="4 5">
    <name type="scientific">Neoarthrinium moseri</name>
    <dbReference type="NCBI Taxonomy" id="1658444"/>
    <lineage>
        <taxon>Eukaryota</taxon>
        <taxon>Fungi</taxon>
        <taxon>Dikarya</taxon>
        <taxon>Ascomycota</taxon>
        <taxon>Pezizomycotina</taxon>
        <taxon>Sordariomycetes</taxon>
        <taxon>Xylariomycetidae</taxon>
        <taxon>Amphisphaeriales</taxon>
        <taxon>Apiosporaceae</taxon>
        <taxon>Neoarthrinium</taxon>
    </lineage>
</organism>
<dbReference type="Proteomes" id="UP000829685">
    <property type="component" value="Unassembled WGS sequence"/>
</dbReference>
<feature type="region of interest" description="Disordered" evidence="1">
    <location>
        <begin position="255"/>
        <end position="280"/>
    </location>
</feature>
<accession>A0A9Q0ALF2</accession>
<keyword evidence="2" id="KW-0472">Membrane</keyword>
<keyword evidence="5" id="KW-1185">Reference proteome</keyword>
<dbReference type="EMBL" id="JAFIMR010000017">
    <property type="protein sequence ID" value="KAI1868389.1"/>
    <property type="molecule type" value="Genomic_DNA"/>
</dbReference>
<evidence type="ECO:0000313" key="4">
    <source>
        <dbReference type="EMBL" id="KAI1868389.1"/>
    </source>
</evidence>
<feature type="transmembrane region" description="Helical" evidence="2">
    <location>
        <begin position="221"/>
        <end position="244"/>
    </location>
</feature>
<feature type="transmembrane region" description="Helical" evidence="2">
    <location>
        <begin position="39"/>
        <end position="60"/>
    </location>
</feature>
<sequence>MALTERNGVSIAEICVYTPALAIAIWLCVRHGFGRSSGWLYLIIFSLARLIGASMQLATISQPQNISLYIGSFTLENVGLSPLILVELGLLSRALTSIRKSVTTFVNERMLRAIQILVLVGLILGSVGGSNAGSNYAVTGVYTASSISQAGLGLMIAGYILTVLAAVQVAVQISHAEPGERRLSLAVGLSLPFVLVRLGYAAESTFGHNSRFNQFTGDVNIQLGMSVIMEMIAIVIIEGFGLTLKKIPKGQQLTTTEDARKVSSQNQYEMGPHYETNAGH</sequence>
<dbReference type="PANTHER" id="PTHR42109">
    <property type="entry name" value="UNPLACED GENOMIC SCAFFOLD UM_SCAF_CONTIG_1.265, WHOLE GENOME SHOTGUN SEQUENCE"/>
    <property type="match status" value="1"/>
</dbReference>
<name>A0A9Q0ALF2_9PEZI</name>
<feature type="compositionally biased region" description="Polar residues" evidence="1">
    <location>
        <begin position="255"/>
        <end position="268"/>
    </location>
</feature>
<evidence type="ECO:0000313" key="5">
    <source>
        <dbReference type="Proteomes" id="UP000829685"/>
    </source>
</evidence>
<proteinExistence type="predicted"/>
<keyword evidence="2" id="KW-1133">Transmembrane helix</keyword>
<dbReference type="InterPro" id="IPR056119">
    <property type="entry name" value="DUF7702"/>
</dbReference>
<dbReference type="AlphaFoldDB" id="A0A9Q0ALF2"/>
<feature type="transmembrane region" description="Helical" evidence="2">
    <location>
        <begin position="111"/>
        <end position="130"/>
    </location>
</feature>
<gene>
    <name evidence="4" type="ORF">JX265_007212</name>
</gene>
<feature type="transmembrane region" description="Helical" evidence="2">
    <location>
        <begin position="183"/>
        <end position="201"/>
    </location>
</feature>
<evidence type="ECO:0000256" key="1">
    <source>
        <dbReference type="SAM" id="MobiDB-lite"/>
    </source>
</evidence>
<feature type="transmembrane region" description="Helical" evidence="2">
    <location>
        <begin position="150"/>
        <end position="171"/>
    </location>
</feature>
<keyword evidence="2" id="KW-0812">Transmembrane</keyword>
<feature type="transmembrane region" description="Helical" evidence="2">
    <location>
        <begin position="6"/>
        <end position="27"/>
    </location>
</feature>